<keyword evidence="5" id="KW-0808">Transferase</keyword>
<dbReference type="GO" id="GO:0016567">
    <property type="term" value="P:protein ubiquitination"/>
    <property type="evidence" value="ECO:0007669"/>
    <property type="project" value="InterPro"/>
</dbReference>
<dbReference type="FunFam" id="3.30.40.10:FF:000503">
    <property type="entry name" value="RING-H2 finger protein ATL7"/>
    <property type="match status" value="1"/>
</dbReference>
<keyword evidence="6 16" id="KW-0812">Transmembrane</keyword>
<keyword evidence="11 16" id="KW-1133">Transmembrane helix</keyword>
<dbReference type="AlphaFoldDB" id="A0AAD6EPV2"/>
<evidence type="ECO:0000256" key="7">
    <source>
        <dbReference type="ARBA" id="ARBA00022723"/>
    </source>
</evidence>
<evidence type="ECO:0000256" key="3">
    <source>
        <dbReference type="ARBA" id="ARBA00004906"/>
    </source>
</evidence>
<keyword evidence="8 14" id="KW-0863">Zinc-finger</keyword>
<evidence type="ECO:0000256" key="6">
    <source>
        <dbReference type="ARBA" id="ARBA00022692"/>
    </source>
</evidence>
<dbReference type="InterPro" id="IPR011016">
    <property type="entry name" value="Znf_RING-CH"/>
</dbReference>
<name>A0AAD6EPV2_9POAL</name>
<feature type="region of interest" description="Disordered" evidence="15">
    <location>
        <begin position="151"/>
        <end position="214"/>
    </location>
</feature>
<keyword evidence="9" id="KW-0833">Ubl conjugation pathway</keyword>
<evidence type="ECO:0000256" key="16">
    <source>
        <dbReference type="SAM" id="Phobius"/>
    </source>
</evidence>
<evidence type="ECO:0000256" key="8">
    <source>
        <dbReference type="ARBA" id="ARBA00022771"/>
    </source>
</evidence>
<dbReference type="InterPro" id="IPR001841">
    <property type="entry name" value="Znf_RING"/>
</dbReference>
<evidence type="ECO:0000256" key="14">
    <source>
        <dbReference type="PROSITE-ProRule" id="PRU00175"/>
    </source>
</evidence>
<dbReference type="InterPro" id="IPR013083">
    <property type="entry name" value="Znf_RING/FYVE/PHD"/>
</dbReference>
<dbReference type="InterPro" id="IPR044600">
    <property type="entry name" value="ATL1/ATL16-like"/>
</dbReference>
<evidence type="ECO:0000259" key="17">
    <source>
        <dbReference type="PROSITE" id="PS50089"/>
    </source>
</evidence>
<dbReference type="GO" id="GO:0008270">
    <property type="term" value="F:zinc ion binding"/>
    <property type="evidence" value="ECO:0007669"/>
    <property type="project" value="UniProtKB-KW"/>
</dbReference>
<dbReference type="PANTHER" id="PTHR46913">
    <property type="entry name" value="RING-H2 FINGER PROTEIN ATL16"/>
    <property type="match status" value="1"/>
</dbReference>
<evidence type="ECO:0000256" key="1">
    <source>
        <dbReference type="ARBA" id="ARBA00000900"/>
    </source>
</evidence>
<evidence type="ECO:0000313" key="19">
    <source>
        <dbReference type="Proteomes" id="UP001210211"/>
    </source>
</evidence>
<dbReference type="GO" id="GO:0061630">
    <property type="term" value="F:ubiquitin protein ligase activity"/>
    <property type="evidence" value="ECO:0007669"/>
    <property type="project" value="UniProtKB-EC"/>
</dbReference>
<dbReference type="Pfam" id="PF13639">
    <property type="entry name" value="zf-RING_2"/>
    <property type="match status" value="1"/>
</dbReference>
<dbReference type="SMART" id="SM00744">
    <property type="entry name" value="RINGv"/>
    <property type="match status" value="1"/>
</dbReference>
<keyword evidence="12 16" id="KW-0472">Membrane</keyword>
<dbReference type="CDD" id="cd16461">
    <property type="entry name" value="RING-H2_EL5-like"/>
    <property type="match status" value="1"/>
</dbReference>
<evidence type="ECO:0000313" key="18">
    <source>
        <dbReference type="EMBL" id="KAJ3696747.1"/>
    </source>
</evidence>
<evidence type="ECO:0000256" key="15">
    <source>
        <dbReference type="SAM" id="MobiDB-lite"/>
    </source>
</evidence>
<sequence>MSCSSSNPPPYCSAASTELKLYQAFVFSVPVFFTFILLLLFYLFYLKRRRANWQSLRMRANHLARADGSRPSDMGLKKEVREMLPVVVFKESFLIRETQCSVCLGEYQSDERLQRIPPCGHTFHVDCIDHWLSTNSTCPLCRVSLLPTPTKPTSADLEAQQETTQGEEHHVIEQPATANDGGAREEDRVEPDARECQAGKQHGEASVRVDLEAQ</sequence>
<feature type="compositionally biased region" description="Basic and acidic residues" evidence="15">
    <location>
        <begin position="182"/>
        <end position="214"/>
    </location>
</feature>
<dbReference type="PROSITE" id="PS50089">
    <property type="entry name" value="ZF_RING_2"/>
    <property type="match status" value="1"/>
</dbReference>
<dbReference type="SUPFAM" id="SSF57850">
    <property type="entry name" value="RING/U-box"/>
    <property type="match status" value="1"/>
</dbReference>
<comment type="subcellular location">
    <subcellularLocation>
        <location evidence="2">Membrane</location>
        <topology evidence="2">Single-pass membrane protein</topology>
    </subcellularLocation>
</comment>
<dbReference type="EMBL" id="JAMRDG010000001">
    <property type="protein sequence ID" value="KAJ3696747.1"/>
    <property type="molecule type" value="Genomic_DNA"/>
</dbReference>
<feature type="domain" description="RING-type" evidence="17">
    <location>
        <begin position="100"/>
        <end position="142"/>
    </location>
</feature>
<evidence type="ECO:0000256" key="13">
    <source>
        <dbReference type="ARBA" id="ARBA00024209"/>
    </source>
</evidence>
<comment type="caution">
    <text evidence="18">The sequence shown here is derived from an EMBL/GenBank/DDBJ whole genome shotgun (WGS) entry which is preliminary data.</text>
</comment>
<feature type="transmembrane region" description="Helical" evidence="16">
    <location>
        <begin position="24"/>
        <end position="45"/>
    </location>
</feature>
<evidence type="ECO:0000256" key="12">
    <source>
        <dbReference type="ARBA" id="ARBA00023136"/>
    </source>
</evidence>
<dbReference type="GO" id="GO:0016020">
    <property type="term" value="C:membrane"/>
    <property type="evidence" value="ECO:0007669"/>
    <property type="project" value="UniProtKB-SubCell"/>
</dbReference>
<comment type="similarity">
    <text evidence="13">Belongs to the RING-type zinc finger family. ATL subfamily.</text>
</comment>
<protein>
    <recommendedName>
        <fullName evidence="4">RING-type E3 ubiquitin transferase</fullName>
        <ecNumber evidence="4">2.3.2.27</ecNumber>
    </recommendedName>
</protein>
<comment type="pathway">
    <text evidence="3">Protein modification; protein ubiquitination.</text>
</comment>
<comment type="catalytic activity">
    <reaction evidence="1">
        <text>S-ubiquitinyl-[E2 ubiquitin-conjugating enzyme]-L-cysteine + [acceptor protein]-L-lysine = [E2 ubiquitin-conjugating enzyme]-L-cysteine + N(6)-ubiquitinyl-[acceptor protein]-L-lysine.</text>
        <dbReference type="EC" id="2.3.2.27"/>
    </reaction>
</comment>
<accession>A0AAD6EPV2</accession>
<reference evidence="18 19" key="1">
    <citation type="journal article" date="2022" name="Cell">
        <title>Repeat-based holocentromeres influence genome architecture and karyotype evolution.</title>
        <authorList>
            <person name="Hofstatter P.G."/>
            <person name="Thangavel G."/>
            <person name="Lux T."/>
            <person name="Neumann P."/>
            <person name="Vondrak T."/>
            <person name="Novak P."/>
            <person name="Zhang M."/>
            <person name="Costa L."/>
            <person name="Castellani M."/>
            <person name="Scott A."/>
            <person name="Toegelov H."/>
            <person name="Fuchs J."/>
            <person name="Mata-Sucre Y."/>
            <person name="Dias Y."/>
            <person name="Vanzela A.L.L."/>
            <person name="Huettel B."/>
            <person name="Almeida C.C.S."/>
            <person name="Simkova H."/>
            <person name="Souza G."/>
            <person name="Pedrosa-Harand A."/>
            <person name="Macas J."/>
            <person name="Mayer K.F.X."/>
            <person name="Houben A."/>
            <person name="Marques A."/>
        </authorList>
    </citation>
    <scope>NUCLEOTIDE SEQUENCE [LARGE SCALE GENOMIC DNA]</scope>
    <source>
        <strain evidence="18">RhyTen1mFocal</strain>
    </source>
</reference>
<dbReference type="Gene3D" id="3.30.40.10">
    <property type="entry name" value="Zinc/RING finger domain, C3HC4 (zinc finger)"/>
    <property type="match status" value="1"/>
</dbReference>
<evidence type="ECO:0000256" key="11">
    <source>
        <dbReference type="ARBA" id="ARBA00022989"/>
    </source>
</evidence>
<organism evidence="18 19">
    <name type="scientific">Rhynchospora tenuis</name>
    <dbReference type="NCBI Taxonomy" id="198213"/>
    <lineage>
        <taxon>Eukaryota</taxon>
        <taxon>Viridiplantae</taxon>
        <taxon>Streptophyta</taxon>
        <taxon>Embryophyta</taxon>
        <taxon>Tracheophyta</taxon>
        <taxon>Spermatophyta</taxon>
        <taxon>Magnoliopsida</taxon>
        <taxon>Liliopsida</taxon>
        <taxon>Poales</taxon>
        <taxon>Cyperaceae</taxon>
        <taxon>Cyperoideae</taxon>
        <taxon>Rhynchosporeae</taxon>
        <taxon>Rhynchospora</taxon>
    </lineage>
</organism>
<dbReference type="PANTHER" id="PTHR46913:SF23">
    <property type="entry name" value="E3 UBIQUITIN-PROTEIN LIGASE RHA4A-RELATED"/>
    <property type="match status" value="1"/>
</dbReference>
<evidence type="ECO:0000256" key="9">
    <source>
        <dbReference type="ARBA" id="ARBA00022786"/>
    </source>
</evidence>
<proteinExistence type="inferred from homology"/>
<keyword evidence="10" id="KW-0862">Zinc</keyword>
<keyword evidence="19" id="KW-1185">Reference proteome</keyword>
<dbReference type="EC" id="2.3.2.27" evidence="4"/>
<keyword evidence="7" id="KW-0479">Metal-binding</keyword>
<evidence type="ECO:0000256" key="5">
    <source>
        <dbReference type="ARBA" id="ARBA00022679"/>
    </source>
</evidence>
<evidence type="ECO:0000256" key="2">
    <source>
        <dbReference type="ARBA" id="ARBA00004167"/>
    </source>
</evidence>
<dbReference type="SMART" id="SM00184">
    <property type="entry name" value="RING"/>
    <property type="match status" value="1"/>
</dbReference>
<evidence type="ECO:0000256" key="4">
    <source>
        <dbReference type="ARBA" id="ARBA00012483"/>
    </source>
</evidence>
<gene>
    <name evidence="18" type="ORF">LUZ61_000452</name>
</gene>
<dbReference type="Proteomes" id="UP001210211">
    <property type="component" value="Unassembled WGS sequence"/>
</dbReference>
<evidence type="ECO:0000256" key="10">
    <source>
        <dbReference type="ARBA" id="ARBA00022833"/>
    </source>
</evidence>